<reference evidence="3" key="1">
    <citation type="submission" date="2020-07" db="EMBL/GenBank/DDBJ databases">
        <authorList>
            <person name="Lin J."/>
        </authorList>
    </citation>
    <scope>NUCLEOTIDE SEQUENCE</scope>
</reference>
<proteinExistence type="predicted"/>
<gene>
    <name evidence="3" type="ORF">CB5_LOCUS1707</name>
</gene>
<accession>A0A6V7NJL6</accession>
<feature type="region of interest" description="Disordered" evidence="1">
    <location>
        <begin position="106"/>
        <end position="128"/>
    </location>
</feature>
<sequence length="233" mass="26131">MRRVHPPWAKSTRFIDNPSVFNPGKLSTLAGVMLDPNMLLVLPATDIAEEKKSSGTTVVFRLHGKPFTTTGECKSATQKSWRGSASAARVDVGEEMKKMPIQEEMKKGALPQQIRDVEPSPNSSENTGILVPHNIREAFKCPKWKATVDEEVRALEKNGTWEITELPRDKKSIRCKWIFTIKYKANGNVDRYKARLVAKGFTQSHDVDYHETFAPVAKLNTIRVLLSLAANLD</sequence>
<dbReference type="Pfam" id="PF07727">
    <property type="entry name" value="RVT_2"/>
    <property type="match status" value="1"/>
</dbReference>
<dbReference type="AlphaFoldDB" id="A0A6V7NJL6"/>
<dbReference type="InterPro" id="IPR013103">
    <property type="entry name" value="RVT_2"/>
</dbReference>
<evidence type="ECO:0000256" key="1">
    <source>
        <dbReference type="SAM" id="MobiDB-lite"/>
    </source>
</evidence>
<protein>
    <recommendedName>
        <fullName evidence="2">Reverse transcriptase Ty1/copia-type domain-containing protein</fullName>
    </recommendedName>
</protein>
<name>A0A6V7NJL6_ANACO</name>
<feature type="domain" description="Reverse transcriptase Ty1/copia-type" evidence="2">
    <location>
        <begin position="158"/>
        <end position="231"/>
    </location>
</feature>
<evidence type="ECO:0000259" key="2">
    <source>
        <dbReference type="Pfam" id="PF07727"/>
    </source>
</evidence>
<organism evidence="3">
    <name type="scientific">Ananas comosus var. bracteatus</name>
    <name type="common">red pineapple</name>
    <dbReference type="NCBI Taxonomy" id="296719"/>
    <lineage>
        <taxon>Eukaryota</taxon>
        <taxon>Viridiplantae</taxon>
        <taxon>Streptophyta</taxon>
        <taxon>Embryophyta</taxon>
        <taxon>Tracheophyta</taxon>
        <taxon>Spermatophyta</taxon>
        <taxon>Magnoliopsida</taxon>
        <taxon>Liliopsida</taxon>
        <taxon>Poales</taxon>
        <taxon>Bromeliaceae</taxon>
        <taxon>Bromelioideae</taxon>
        <taxon>Ananas</taxon>
    </lineage>
</organism>
<evidence type="ECO:0000313" key="3">
    <source>
        <dbReference type="EMBL" id="CAD1818496.1"/>
    </source>
</evidence>
<dbReference type="EMBL" id="LR862139">
    <property type="protein sequence ID" value="CAD1818496.1"/>
    <property type="molecule type" value="Genomic_DNA"/>
</dbReference>